<organism evidence="1 2">
    <name type="scientific">Ixodes persulcatus</name>
    <name type="common">Taiga tick</name>
    <dbReference type="NCBI Taxonomy" id="34615"/>
    <lineage>
        <taxon>Eukaryota</taxon>
        <taxon>Metazoa</taxon>
        <taxon>Ecdysozoa</taxon>
        <taxon>Arthropoda</taxon>
        <taxon>Chelicerata</taxon>
        <taxon>Arachnida</taxon>
        <taxon>Acari</taxon>
        <taxon>Parasitiformes</taxon>
        <taxon>Ixodida</taxon>
        <taxon>Ixodoidea</taxon>
        <taxon>Ixodidae</taxon>
        <taxon>Ixodinae</taxon>
        <taxon>Ixodes</taxon>
    </lineage>
</organism>
<proteinExistence type="predicted"/>
<feature type="non-terminal residue" evidence="1">
    <location>
        <position position="166"/>
    </location>
</feature>
<keyword evidence="2" id="KW-1185">Reference proteome</keyword>
<evidence type="ECO:0000313" key="1">
    <source>
        <dbReference type="EMBL" id="KAG0433917.1"/>
    </source>
</evidence>
<evidence type="ECO:0000313" key="2">
    <source>
        <dbReference type="Proteomes" id="UP000805193"/>
    </source>
</evidence>
<dbReference type="EMBL" id="JABSTQ010008933">
    <property type="protein sequence ID" value="KAG0433917.1"/>
    <property type="molecule type" value="Genomic_DNA"/>
</dbReference>
<sequence length="166" mass="18546">MERWWILAGSPICHTWEVRGASRDKKANPQRGCGPCRKTRVPLMHRGSGGVAKLAEDAASEVRTLIERCHSVELQVVAITSDMGSGNRAMWKQFGIHTGRYSRTVSLIPHPQVPGEQIAFLADVPHLIKNLNGHLVLAELQKNLAFKLAPKLRSELLDPNHFEKMK</sequence>
<gene>
    <name evidence="1" type="ORF">HPB47_019483</name>
</gene>
<protein>
    <submittedName>
        <fullName evidence="1">Uncharacterized protein</fullName>
    </submittedName>
</protein>
<reference evidence="1 2" key="1">
    <citation type="journal article" date="2020" name="Cell">
        <title>Large-Scale Comparative Analyses of Tick Genomes Elucidate Their Genetic Diversity and Vector Capacities.</title>
        <authorList>
            <consortium name="Tick Genome and Microbiome Consortium (TIGMIC)"/>
            <person name="Jia N."/>
            <person name="Wang J."/>
            <person name="Shi W."/>
            <person name="Du L."/>
            <person name="Sun Y."/>
            <person name="Zhan W."/>
            <person name="Jiang J.F."/>
            <person name="Wang Q."/>
            <person name="Zhang B."/>
            <person name="Ji P."/>
            <person name="Bell-Sakyi L."/>
            <person name="Cui X.M."/>
            <person name="Yuan T.T."/>
            <person name="Jiang B.G."/>
            <person name="Yang W.F."/>
            <person name="Lam T.T."/>
            <person name="Chang Q.C."/>
            <person name="Ding S.J."/>
            <person name="Wang X.J."/>
            <person name="Zhu J.G."/>
            <person name="Ruan X.D."/>
            <person name="Zhao L."/>
            <person name="Wei J.T."/>
            <person name="Ye R.Z."/>
            <person name="Que T.C."/>
            <person name="Du C.H."/>
            <person name="Zhou Y.H."/>
            <person name="Cheng J.X."/>
            <person name="Dai P.F."/>
            <person name="Guo W.B."/>
            <person name="Han X.H."/>
            <person name="Huang E.J."/>
            <person name="Li L.F."/>
            <person name="Wei W."/>
            <person name="Gao Y.C."/>
            <person name="Liu J.Z."/>
            <person name="Shao H.Z."/>
            <person name="Wang X."/>
            <person name="Wang C.C."/>
            <person name="Yang T.C."/>
            <person name="Huo Q.B."/>
            <person name="Li W."/>
            <person name="Chen H.Y."/>
            <person name="Chen S.E."/>
            <person name="Zhou L.G."/>
            <person name="Ni X.B."/>
            <person name="Tian J.H."/>
            <person name="Sheng Y."/>
            <person name="Liu T."/>
            <person name="Pan Y.S."/>
            <person name="Xia L.Y."/>
            <person name="Li J."/>
            <person name="Zhao F."/>
            <person name="Cao W.C."/>
        </authorList>
    </citation>
    <scope>NUCLEOTIDE SEQUENCE [LARGE SCALE GENOMIC DNA]</scope>
    <source>
        <strain evidence="1">Iper-2018</strain>
    </source>
</reference>
<accession>A0AC60QI25</accession>
<comment type="caution">
    <text evidence="1">The sequence shown here is derived from an EMBL/GenBank/DDBJ whole genome shotgun (WGS) entry which is preliminary data.</text>
</comment>
<dbReference type="Proteomes" id="UP000805193">
    <property type="component" value="Unassembled WGS sequence"/>
</dbReference>
<name>A0AC60QI25_IXOPE</name>